<sequence length="920" mass="103580">MEFRPRNYIAEEESHALPRSRVHDHPLFTSCPPANHLQVDFVDHENHDFIDPLRAPATNEVVSIEGVQDGESSFTVPSKAATEAFVKEWTSFKRFLMQKFPVSKMVSISSMSDVIIKTSNANLKSSTSKHLEELDDPEKFAEEDVKVITGQEYVSRLHELKDEIKHAWSAGDRVTSLKLSIKVARLLMDTSVLQFYPTLFVLATEVMDMLGDMVWERIKKKAEFAEDGTRLCSLSENFKAHNICFDAKETCYNWFCKVGSTRELLPRIYLELAILPCWRFLVDRPEESLQRLVLMSRGLADPLASSFCRLYMAHCAQKLPSCDIGHLITSVNDVKILLMRILSTKEITHGKSMNNRGLLVSLMEPTIEYTMKCIFKDASQRQVGSVLVELGLGRNQVELFADNPCVSVVLHHLLKELPSEVVSSNAVELLRLIECSSDKSYDQCLNYRLLGFRLCERRPKLDIVNTVADRIIQVVTLHDKLGDFLKIVDPYVDIFLQNQMDNHLNTILEGVSERACSKEIVEDDVVVLHSILKKLLSHFKDLEYVFALNHFLEILDVMYGSSRSIIDMQILNMATRNGHINNPTTIELLFEVCHSLHDGIDFANVKDDDYQQPARLISHFVLMVDYGAEIEQHLTFLVECRGAFGSINELKETLVHSSNRLATKALKDGRKHLSFVKSCIAFSEVTIPSISAQIRQLNLYLESAEVALLAGLISHSDGLVDSAISCMQSVDLINGPLAQVDVDALVTSIQKLCSLLVMVPGNPELGVTYALKSILSLINSQSWITSRMKIKIFCAIISLSATLSQNKLPYNADLEILSNDLFYGDSSYVQELVSLSEHVLWNLVEVIEQEPSRAARGGMALEACNCIASSFKINNDIQPVCSKLIETAKSSLSPNDKYLQSTIKFLELQQPFDFTNQLRS</sequence>
<dbReference type="EMBL" id="CM051395">
    <property type="protein sequence ID" value="KAJ4725133.1"/>
    <property type="molecule type" value="Genomic_DNA"/>
</dbReference>
<name>A0ACC1YNM5_MELAZ</name>
<protein>
    <submittedName>
        <fullName evidence="1">UPF0505 protein C16orf62-like isoform X1</fullName>
    </submittedName>
</protein>
<gene>
    <name evidence="1" type="ORF">OWV82_004044</name>
</gene>
<comment type="caution">
    <text evidence="1">The sequence shown here is derived from an EMBL/GenBank/DDBJ whole genome shotgun (WGS) entry which is preliminary data.</text>
</comment>
<dbReference type="Proteomes" id="UP001164539">
    <property type="component" value="Chromosome 2"/>
</dbReference>
<evidence type="ECO:0000313" key="1">
    <source>
        <dbReference type="EMBL" id="KAJ4725133.1"/>
    </source>
</evidence>
<organism evidence="1 2">
    <name type="scientific">Melia azedarach</name>
    <name type="common">Chinaberry tree</name>
    <dbReference type="NCBI Taxonomy" id="155640"/>
    <lineage>
        <taxon>Eukaryota</taxon>
        <taxon>Viridiplantae</taxon>
        <taxon>Streptophyta</taxon>
        <taxon>Embryophyta</taxon>
        <taxon>Tracheophyta</taxon>
        <taxon>Spermatophyta</taxon>
        <taxon>Magnoliopsida</taxon>
        <taxon>eudicotyledons</taxon>
        <taxon>Gunneridae</taxon>
        <taxon>Pentapetalae</taxon>
        <taxon>rosids</taxon>
        <taxon>malvids</taxon>
        <taxon>Sapindales</taxon>
        <taxon>Meliaceae</taxon>
        <taxon>Melia</taxon>
    </lineage>
</organism>
<accession>A0ACC1YNM5</accession>
<proteinExistence type="predicted"/>
<reference evidence="1 2" key="1">
    <citation type="journal article" date="2023" name="Science">
        <title>Complex scaffold remodeling in plant triterpene biosynthesis.</title>
        <authorList>
            <person name="De La Pena R."/>
            <person name="Hodgson H."/>
            <person name="Liu J.C."/>
            <person name="Stephenson M.J."/>
            <person name="Martin A.C."/>
            <person name="Owen C."/>
            <person name="Harkess A."/>
            <person name="Leebens-Mack J."/>
            <person name="Jimenez L.E."/>
            <person name="Osbourn A."/>
            <person name="Sattely E.S."/>
        </authorList>
    </citation>
    <scope>NUCLEOTIDE SEQUENCE [LARGE SCALE GENOMIC DNA]</scope>
    <source>
        <strain evidence="2">cv. JPN11</strain>
        <tissue evidence="1">Leaf</tissue>
    </source>
</reference>
<evidence type="ECO:0000313" key="2">
    <source>
        <dbReference type="Proteomes" id="UP001164539"/>
    </source>
</evidence>
<keyword evidence="2" id="KW-1185">Reference proteome</keyword>